<evidence type="ECO:0000313" key="3">
    <source>
        <dbReference type="Proteomes" id="UP000729402"/>
    </source>
</evidence>
<dbReference type="AlphaFoldDB" id="A0A8J5S232"/>
<gene>
    <name evidence="2" type="ORF">GUJ93_ZPchr0001g29668</name>
</gene>
<dbReference type="OrthoDB" id="692401at2759"/>
<protein>
    <submittedName>
        <fullName evidence="2">Uncharacterized protein</fullName>
    </submittedName>
</protein>
<evidence type="ECO:0000256" key="1">
    <source>
        <dbReference type="SAM" id="MobiDB-lite"/>
    </source>
</evidence>
<dbReference type="Proteomes" id="UP000729402">
    <property type="component" value="Unassembled WGS sequence"/>
</dbReference>
<sequence length="338" mass="35752">MIWDAVWSGQQHRSKAKAGENYWACVSTVQMAIRLLLLLELVLYIQPHRLVLELASTLLLTCLLFPDPGDRSGIVELMEEAPELISPRISFSHDGVVVVAAAVGTATPARSSIRLDTLLMSVSSRRVAEPEFDFANAGAAAADVAPADRLFAGGKLLPVPPLPPIIPKPSSCMPQQQPSSSSQRRPGSAWTTTSSSPFKRCCSVNSASTTTPPPPRSSADHSAAASRSFSCPSFPLMRSRSAGSITSAGGGHRQHQYKKVGATSAATISGSTRRAYYYGGSRNGSSGDGHGHVRVSPVINVPSIGTTSIVNFLSYLLCDCGNDKQAAAKNRRGFGVNC</sequence>
<dbReference type="PANTHER" id="PTHR31722">
    <property type="entry name" value="OS06G0675200 PROTEIN"/>
    <property type="match status" value="1"/>
</dbReference>
<reference evidence="2" key="1">
    <citation type="journal article" date="2021" name="bioRxiv">
        <title>Whole Genome Assembly and Annotation of Northern Wild Rice, Zizania palustris L., Supports a Whole Genome Duplication in the Zizania Genus.</title>
        <authorList>
            <person name="Haas M."/>
            <person name="Kono T."/>
            <person name="Macchietto M."/>
            <person name="Millas R."/>
            <person name="McGilp L."/>
            <person name="Shao M."/>
            <person name="Duquette J."/>
            <person name="Hirsch C.N."/>
            <person name="Kimball J."/>
        </authorList>
    </citation>
    <scope>NUCLEOTIDE SEQUENCE</scope>
    <source>
        <tissue evidence="2">Fresh leaf tissue</tissue>
    </source>
</reference>
<feature type="region of interest" description="Disordered" evidence="1">
    <location>
        <begin position="163"/>
        <end position="224"/>
    </location>
</feature>
<dbReference type="EMBL" id="JAAALK010000288">
    <property type="protein sequence ID" value="KAG8053545.1"/>
    <property type="molecule type" value="Genomic_DNA"/>
</dbReference>
<accession>A0A8J5S232</accession>
<name>A0A8J5S232_ZIZPA</name>
<organism evidence="2 3">
    <name type="scientific">Zizania palustris</name>
    <name type="common">Northern wild rice</name>
    <dbReference type="NCBI Taxonomy" id="103762"/>
    <lineage>
        <taxon>Eukaryota</taxon>
        <taxon>Viridiplantae</taxon>
        <taxon>Streptophyta</taxon>
        <taxon>Embryophyta</taxon>
        <taxon>Tracheophyta</taxon>
        <taxon>Spermatophyta</taxon>
        <taxon>Magnoliopsida</taxon>
        <taxon>Liliopsida</taxon>
        <taxon>Poales</taxon>
        <taxon>Poaceae</taxon>
        <taxon>BOP clade</taxon>
        <taxon>Oryzoideae</taxon>
        <taxon>Oryzeae</taxon>
        <taxon>Zizaniinae</taxon>
        <taxon>Zizania</taxon>
    </lineage>
</organism>
<evidence type="ECO:0000313" key="2">
    <source>
        <dbReference type="EMBL" id="KAG8053545.1"/>
    </source>
</evidence>
<reference evidence="2" key="2">
    <citation type="submission" date="2021-02" db="EMBL/GenBank/DDBJ databases">
        <authorList>
            <person name="Kimball J.A."/>
            <person name="Haas M.W."/>
            <person name="Macchietto M."/>
            <person name="Kono T."/>
            <person name="Duquette J."/>
            <person name="Shao M."/>
        </authorList>
    </citation>
    <scope>NUCLEOTIDE SEQUENCE</scope>
    <source>
        <tissue evidence="2">Fresh leaf tissue</tissue>
    </source>
</reference>
<keyword evidence="3" id="KW-1185">Reference proteome</keyword>
<proteinExistence type="predicted"/>
<feature type="compositionally biased region" description="Low complexity" evidence="1">
    <location>
        <begin position="168"/>
        <end position="188"/>
    </location>
</feature>
<comment type="caution">
    <text evidence="2">The sequence shown here is derived from an EMBL/GenBank/DDBJ whole genome shotgun (WGS) entry which is preliminary data.</text>
</comment>
<dbReference type="PANTHER" id="PTHR31722:SF34">
    <property type="entry name" value="F1O19.11 PROTEIN"/>
    <property type="match status" value="1"/>
</dbReference>